<dbReference type="Proteomes" id="UP000010798">
    <property type="component" value="Chromosome"/>
</dbReference>
<dbReference type="EMBL" id="CP003364">
    <property type="protein sequence ID" value="AGA30021.1"/>
    <property type="molecule type" value="Genomic_DNA"/>
</dbReference>
<dbReference type="AlphaFoldDB" id="L0DMX8"/>
<dbReference type="InterPro" id="IPR011990">
    <property type="entry name" value="TPR-like_helical_dom_sf"/>
</dbReference>
<protein>
    <recommendedName>
        <fullName evidence="4">Tetratricopeptide repeat protein</fullName>
    </recommendedName>
</protein>
<evidence type="ECO:0000256" key="1">
    <source>
        <dbReference type="SAM" id="MobiDB-lite"/>
    </source>
</evidence>
<accession>L0DMX8</accession>
<feature type="region of interest" description="Disordered" evidence="1">
    <location>
        <begin position="171"/>
        <end position="207"/>
    </location>
</feature>
<name>L0DMX8_SINAD</name>
<feature type="compositionally biased region" description="Basic and acidic residues" evidence="1">
    <location>
        <begin position="175"/>
        <end position="191"/>
    </location>
</feature>
<dbReference type="HOGENOM" id="CLU_1151190_0_0_0"/>
<dbReference type="KEGG" id="saci:Sinac_5905"/>
<proteinExistence type="predicted"/>
<dbReference type="RefSeq" id="WP_015249115.1">
    <property type="nucleotide sequence ID" value="NC_019892.1"/>
</dbReference>
<evidence type="ECO:0000313" key="2">
    <source>
        <dbReference type="EMBL" id="AGA30021.1"/>
    </source>
</evidence>
<reference evidence="2 3" key="1">
    <citation type="submission" date="2012-02" db="EMBL/GenBank/DDBJ databases">
        <title>Complete sequence of chromosome of Singulisphaera acidiphila DSM 18658.</title>
        <authorList>
            <consortium name="US DOE Joint Genome Institute (JGI-PGF)"/>
            <person name="Lucas S."/>
            <person name="Copeland A."/>
            <person name="Lapidus A."/>
            <person name="Glavina del Rio T."/>
            <person name="Dalin E."/>
            <person name="Tice H."/>
            <person name="Bruce D."/>
            <person name="Goodwin L."/>
            <person name="Pitluck S."/>
            <person name="Peters L."/>
            <person name="Ovchinnikova G."/>
            <person name="Chertkov O."/>
            <person name="Kyrpides N."/>
            <person name="Mavromatis K."/>
            <person name="Ivanova N."/>
            <person name="Brettin T."/>
            <person name="Detter J.C."/>
            <person name="Han C."/>
            <person name="Larimer F."/>
            <person name="Land M."/>
            <person name="Hauser L."/>
            <person name="Markowitz V."/>
            <person name="Cheng J.-F."/>
            <person name="Hugenholtz P."/>
            <person name="Woyke T."/>
            <person name="Wu D."/>
            <person name="Tindall B."/>
            <person name="Pomrenke H."/>
            <person name="Brambilla E."/>
            <person name="Klenk H.-P."/>
            <person name="Eisen J.A."/>
        </authorList>
    </citation>
    <scope>NUCLEOTIDE SEQUENCE [LARGE SCALE GENOMIC DNA]</scope>
    <source>
        <strain evidence="3">ATCC BAA-1392 / DSM 18658 / VKM B-2454 / MOB10</strain>
    </source>
</reference>
<sequence length="241" mass="27777">MRGTRERRTSLRIVQGVVVLAILALVSAVNGDDEDKKISDEAPAKKASSVERIPDPSYEPKRGDHAMVYGYYEETDRLYRVYGAKYNFVYRDYWKALEIKDSVGVDELRMGKNMEWIPQKTGVLVLEIEEHEAEDPRPDAAVVRIMDGPLKDQKLWVARFNVARLIENPNYVPPKPEREAKPAKTDKKAKEAAQQLNAAESYRQGKKYDSAKVWYERVIRDFADYPEAETARERLKTLPKK</sequence>
<keyword evidence="3" id="KW-1185">Reference proteome</keyword>
<gene>
    <name evidence="2" type="ordered locus">Sinac_5905</name>
</gene>
<dbReference type="Gene3D" id="1.25.40.10">
    <property type="entry name" value="Tetratricopeptide repeat domain"/>
    <property type="match status" value="1"/>
</dbReference>
<evidence type="ECO:0008006" key="4">
    <source>
        <dbReference type="Google" id="ProtNLM"/>
    </source>
</evidence>
<feature type="region of interest" description="Disordered" evidence="1">
    <location>
        <begin position="34"/>
        <end position="59"/>
    </location>
</feature>
<evidence type="ECO:0000313" key="3">
    <source>
        <dbReference type="Proteomes" id="UP000010798"/>
    </source>
</evidence>
<organism evidence="2 3">
    <name type="scientific">Singulisphaera acidiphila (strain ATCC BAA-1392 / DSM 18658 / VKM B-2454 / MOB10)</name>
    <dbReference type="NCBI Taxonomy" id="886293"/>
    <lineage>
        <taxon>Bacteria</taxon>
        <taxon>Pseudomonadati</taxon>
        <taxon>Planctomycetota</taxon>
        <taxon>Planctomycetia</taxon>
        <taxon>Isosphaerales</taxon>
        <taxon>Isosphaeraceae</taxon>
        <taxon>Singulisphaera</taxon>
    </lineage>
</organism>